<comment type="subcellular location">
    <subcellularLocation>
        <location evidence="1 9 10">Nucleus</location>
    </subcellularLocation>
</comment>
<evidence type="ECO:0000256" key="7">
    <source>
        <dbReference type="ARBA" id="ARBA00023163"/>
    </source>
</evidence>
<dbReference type="InterPro" id="IPR009057">
    <property type="entry name" value="Homeodomain-like_sf"/>
</dbReference>
<dbReference type="InterPro" id="IPR002913">
    <property type="entry name" value="START_lipid-bd_dom"/>
</dbReference>
<accession>A0AAF0XME5</accession>
<evidence type="ECO:0000256" key="9">
    <source>
        <dbReference type="PROSITE-ProRule" id="PRU00108"/>
    </source>
</evidence>
<feature type="coiled-coil region" evidence="11">
    <location>
        <begin position="161"/>
        <end position="232"/>
    </location>
</feature>
<evidence type="ECO:0000313" key="15">
    <source>
        <dbReference type="EMBL" id="WOH10773.1"/>
    </source>
</evidence>
<comment type="similarity">
    <text evidence="2">Belongs to the HD-ZIP homeobox family. Class IV subfamily.</text>
</comment>
<dbReference type="FunFam" id="3.30.530.20:FF:000026">
    <property type="entry name" value="Homeobox-leucine zipper protein GLABRA 2"/>
    <property type="match status" value="1"/>
</dbReference>
<keyword evidence="16" id="KW-1185">Reference proteome</keyword>
<keyword evidence="8 9" id="KW-0539">Nucleus</keyword>
<organism evidence="15 16">
    <name type="scientific">Daucus carota subsp. sativus</name>
    <name type="common">Carrot</name>
    <dbReference type="NCBI Taxonomy" id="79200"/>
    <lineage>
        <taxon>Eukaryota</taxon>
        <taxon>Viridiplantae</taxon>
        <taxon>Streptophyta</taxon>
        <taxon>Embryophyta</taxon>
        <taxon>Tracheophyta</taxon>
        <taxon>Spermatophyta</taxon>
        <taxon>Magnoliopsida</taxon>
        <taxon>eudicotyledons</taxon>
        <taxon>Gunneridae</taxon>
        <taxon>Pentapetalae</taxon>
        <taxon>asterids</taxon>
        <taxon>campanulids</taxon>
        <taxon>Apiales</taxon>
        <taxon>Apiaceae</taxon>
        <taxon>Apioideae</taxon>
        <taxon>Scandiceae</taxon>
        <taxon>Daucinae</taxon>
        <taxon>Daucus</taxon>
        <taxon>Daucus sect. Daucus</taxon>
    </lineage>
</organism>
<keyword evidence="6 9" id="KW-0371">Homeobox</keyword>
<dbReference type="SUPFAM" id="SSF46689">
    <property type="entry name" value="Homeodomain-like"/>
    <property type="match status" value="1"/>
</dbReference>
<feature type="region of interest" description="Disordered" evidence="12">
    <location>
        <begin position="1"/>
        <end position="23"/>
    </location>
</feature>
<dbReference type="PROSITE" id="PS50071">
    <property type="entry name" value="HOMEOBOX_2"/>
    <property type="match status" value="1"/>
</dbReference>
<dbReference type="InterPro" id="IPR023393">
    <property type="entry name" value="START-like_dom_sf"/>
</dbReference>
<dbReference type="SUPFAM" id="SSF55961">
    <property type="entry name" value="Bet v1-like"/>
    <property type="match status" value="2"/>
</dbReference>
<name>A0AAF0XME5_DAUCS</name>
<dbReference type="GO" id="GO:0003677">
    <property type="term" value="F:DNA binding"/>
    <property type="evidence" value="ECO:0007669"/>
    <property type="project" value="UniProtKB-UniRule"/>
</dbReference>
<dbReference type="Proteomes" id="UP000077755">
    <property type="component" value="Chromosome 7"/>
</dbReference>
<feature type="compositionally biased region" description="Polar residues" evidence="12">
    <location>
        <begin position="70"/>
        <end position="79"/>
    </location>
</feature>
<dbReference type="GO" id="GO:0008289">
    <property type="term" value="F:lipid binding"/>
    <property type="evidence" value="ECO:0007669"/>
    <property type="project" value="InterPro"/>
</dbReference>
<protein>
    <submittedName>
        <fullName evidence="15">Uncharacterized protein</fullName>
    </submittedName>
</protein>
<dbReference type="EMBL" id="CP093349">
    <property type="protein sequence ID" value="WOH10773.1"/>
    <property type="molecule type" value="Genomic_DNA"/>
</dbReference>
<dbReference type="SMART" id="SM00234">
    <property type="entry name" value="START"/>
    <property type="match status" value="1"/>
</dbReference>
<dbReference type="GO" id="GO:0030154">
    <property type="term" value="P:cell differentiation"/>
    <property type="evidence" value="ECO:0007669"/>
    <property type="project" value="UniProtKB-ARBA"/>
</dbReference>
<dbReference type="CDD" id="cd00086">
    <property type="entry name" value="homeodomain"/>
    <property type="match status" value="1"/>
</dbReference>
<dbReference type="Gene3D" id="1.10.10.60">
    <property type="entry name" value="Homeodomain-like"/>
    <property type="match status" value="1"/>
</dbReference>
<evidence type="ECO:0000256" key="4">
    <source>
        <dbReference type="ARBA" id="ARBA00023054"/>
    </source>
</evidence>
<feature type="DNA-binding region" description="Homeobox" evidence="9">
    <location>
        <begin position="104"/>
        <end position="163"/>
    </location>
</feature>
<dbReference type="PROSITE" id="PS50848">
    <property type="entry name" value="START"/>
    <property type="match status" value="1"/>
</dbReference>
<evidence type="ECO:0000256" key="3">
    <source>
        <dbReference type="ARBA" id="ARBA00023015"/>
    </source>
</evidence>
<reference evidence="15" key="2">
    <citation type="submission" date="2022-03" db="EMBL/GenBank/DDBJ databases">
        <title>Draft title - Genomic analysis of global carrot germplasm unveils the trajectory of domestication and the origin of high carotenoid orange carrot.</title>
        <authorList>
            <person name="Iorizzo M."/>
            <person name="Ellison S."/>
            <person name="Senalik D."/>
            <person name="Macko-Podgorni A."/>
            <person name="Grzebelus D."/>
            <person name="Bostan H."/>
            <person name="Rolling W."/>
            <person name="Curaba J."/>
            <person name="Simon P."/>
        </authorList>
    </citation>
    <scope>NUCLEOTIDE SEQUENCE</scope>
    <source>
        <tissue evidence="15">Leaf</tissue>
    </source>
</reference>
<evidence type="ECO:0000313" key="16">
    <source>
        <dbReference type="Proteomes" id="UP000077755"/>
    </source>
</evidence>
<dbReference type="InterPro" id="IPR017970">
    <property type="entry name" value="Homeobox_CS"/>
</dbReference>
<proteinExistence type="inferred from homology"/>
<dbReference type="KEGG" id="dcr:108194171"/>
<evidence type="ECO:0000256" key="12">
    <source>
        <dbReference type="SAM" id="MobiDB-lite"/>
    </source>
</evidence>
<feature type="domain" description="START" evidence="14">
    <location>
        <begin position="269"/>
        <end position="503"/>
    </location>
</feature>
<reference evidence="15" key="1">
    <citation type="journal article" date="2016" name="Nat. Genet.">
        <title>A high-quality carrot genome assembly provides new insights into carotenoid accumulation and asterid genome evolution.</title>
        <authorList>
            <person name="Iorizzo M."/>
            <person name="Ellison S."/>
            <person name="Senalik D."/>
            <person name="Zeng P."/>
            <person name="Satapoomin P."/>
            <person name="Huang J."/>
            <person name="Bowman M."/>
            <person name="Iovene M."/>
            <person name="Sanseverino W."/>
            <person name="Cavagnaro P."/>
            <person name="Yildiz M."/>
            <person name="Macko-Podgorni A."/>
            <person name="Moranska E."/>
            <person name="Grzebelus E."/>
            <person name="Grzebelus D."/>
            <person name="Ashrafi H."/>
            <person name="Zheng Z."/>
            <person name="Cheng S."/>
            <person name="Spooner D."/>
            <person name="Van Deynze A."/>
            <person name="Simon P."/>
        </authorList>
    </citation>
    <scope>NUCLEOTIDE SEQUENCE</scope>
    <source>
        <tissue evidence="15">Leaf</tissue>
    </source>
</reference>
<evidence type="ECO:0000256" key="6">
    <source>
        <dbReference type="ARBA" id="ARBA00023155"/>
    </source>
</evidence>
<dbReference type="InterPro" id="IPR042160">
    <property type="entry name" value="HD-Zip_IV"/>
</dbReference>
<evidence type="ECO:0000256" key="11">
    <source>
        <dbReference type="SAM" id="Coils"/>
    </source>
</evidence>
<dbReference type="GO" id="GO:0000981">
    <property type="term" value="F:DNA-binding transcription factor activity, RNA polymerase II-specific"/>
    <property type="evidence" value="ECO:0007669"/>
    <property type="project" value="InterPro"/>
</dbReference>
<dbReference type="SMART" id="SM00389">
    <property type="entry name" value="HOX"/>
    <property type="match status" value="1"/>
</dbReference>
<dbReference type="AlphaFoldDB" id="A0AAF0XME5"/>
<evidence type="ECO:0000256" key="8">
    <source>
        <dbReference type="ARBA" id="ARBA00023242"/>
    </source>
</evidence>
<feature type="region of interest" description="Disordered" evidence="12">
    <location>
        <begin position="51"/>
        <end position="111"/>
    </location>
</feature>
<evidence type="ECO:0000259" key="13">
    <source>
        <dbReference type="PROSITE" id="PS50071"/>
    </source>
</evidence>
<gene>
    <name evidence="15" type="ORF">DCAR_0730243</name>
</gene>
<keyword evidence="4 11" id="KW-0175">Coiled coil</keyword>
<dbReference type="CDD" id="cd08875">
    <property type="entry name" value="START_ArGLABRA2_like"/>
    <property type="match status" value="1"/>
</dbReference>
<dbReference type="InterPro" id="IPR057993">
    <property type="entry name" value="HD-Zip_IV_C"/>
</dbReference>
<dbReference type="PANTHER" id="PTHR45654:SF24">
    <property type="entry name" value="HOMEOBOX-LEUCINE ZIPPER PROTEIN GLABRA 2"/>
    <property type="match status" value="1"/>
</dbReference>
<evidence type="ECO:0000259" key="14">
    <source>
        <dbReference type="PROSITE" id="PS50848"/>
    </source>
</evidence>
<keyword evidence="5 9" id="KW-0238">DNA-binding</keyword>
<dbReference type="PANTHER" id="PTHR45654">
    <property type="entry name" value="HOMEOBOX-LEUCINE ZIPPER PROTEIN MERISTEM L1"/>
    <property type="match status" value="1"/>
</dbReference>
<evidence type="ECO:0000256" key="1">
    <source>
        <dbReference type="ARBA" id="ARBA00004123"/>
    </source>
</evidence>
<evidence type="ECO:0000256" key="2">
    <source>
        <dbReference type="ARBA" id="ARBA00006789"/>
    </source>
</evidence>
<keyword evidence="3" id="KW-0805">Transcription regulation</keyword>
<dbReference type="FunFam" id="1.10.10.60:FF:000229">
    <property type="entry name" value="Homeobox-leucine zipper protein HDG1"/>
    <property type="match status" value="1"/>
</dbReference>
<sequence>MPTKPLSMDRHPNPNPTTKNLFPSPALSLSLAGIFRHGGGTSKNYMEVEEGDEAHGGGAGSNTKREDITEISSENSAQVRSYDDINVAVEHEDDDVEDDNKNKKRKKYHRHTLDQIREMEALFKESPHPDEKQRQELSQKLGLHPRQVKFWFQNRRTQIKAIQERHENSLLRREMNRLREENKALREIVAKGACLNCGVLASAKDSIIPSEFQQLRIENARLKSENEKLLAVIGKYASSESPPARSTCSPGSDQAGNMKCSSDAFSDIFGLERSQIVEIVNKATEELIKMATKGEPLWIKSFETGREILNYDEYLKILPVKNFTKKWPNGSSVEASRDSGVVFMDLPTLVQYFMDAKQWQELFPCMISKGSIVDVINNGEGAGKNGAIQLMFAELQMLTPVVATREVYFVRHCKQLAADKWAIVDVSLDKLENNIDSRCYKRPSGCIIEDKSNGHSKVIWVEHMECQKSLVPSLYRTIVNSGLAFGAGHWMKTLQLQCERLVFFMATNVPTSNSYGVATFAGRQSILKLAQRMTKSFYRALGASNYHTWNKTTSKTGEDIRIAWRKNLSDPGEPLGVVLCAVLSVWLPVSHQNLFDFLRDETRRNEWEISVNEGPAQNIANLVKGQDHRNAVTIQAIKQKQKSVWILQDSCTNAYESTIVYAPVDISSMESAMTGCDPSDIAILPSGFSILPDGVESRPLLISSRSEDKSTEGGSLLTIAFQILTTNSPTENLSMESFESVNTLVSCTLQNIKTALQCEE</sequence>
<dbReference type="GO" id="GO:0005634">
    <property type="term" value="C:nucleus"/>
    <property type="evidence" value="ECO:0007669"/>
    <property type="project" value="UniProtKB-SubCell"/>
</dbReference>
<evidence type="ECO:0000256" key="10">
    <source>
        <dbReference type="RuleBase" id="RU000682"/>
    </source>
</evidence>
<dbReference type="InterPro" id="IPR001356">
    <property type="entry name" value="HD"/>
</dbReference>
<feature type="domain" description="Homeobox" evidence="13">
    <location>
        <begin position="102"/>
        <end position="162"/>
    </location>
</feature>
<keyword evidence="7" id="KW-0804">Transcription</keyword>
<dbReference type="Gene3D" id="3.30.530.20">
    <property type="match status" value="1"/>
</dbReference>
<dbReference type="Pfam" id="PF25797">
    <property type="entry name" value="PDF2_C"/>
    <property type="match status" value="1"/>
</dbReference>
<dbReference type="Pfam" id="PF00046">
    <property type="entry name" value="Homeodomain"/>
    <property type="match status" value="1"/>
</dbReference>
<dbReference type="PROSITE" id="PS00027">
    <property type="entry name" value="HOMEOBOX_1"/>
    <property type="match status" value="1"/>
</dbReference>
<evidence type="ECO:0000256" key="5">
    <source>
        <dbReference type="ARBA" id="ARBA00023125"/>
    </source>
</evidence>
<dbReference type="Pfam" id="PF01852">
    <property type="entry name" value="START"/>
    <property type="match status" value="1"/>
</dbReference>